<dbReference type="GO" id="GO:0020037">
    <property type="term" value="F:heme binding"/>
    <property type="evidence" value="ECO:0007669"/>
    <property type="project" value="InterPro"/>
</dbReference>
<dbReference type="Gene3D" id="1.10.760.10">
    <property type="entry name" value="Cytochrome c-like domain"/>
    <property type="match status" value="1"/>
</dbReference>
<keyword evidence="1 4" id="KW-0349">Heme</keyword>
<dbReference type="Proteomes" id="UP000321310">
    <property type="component" value="Unassembled WGS sequence"/>
</dbReference>
<name>A0A5C7DTV4_9BACT</name>
<reference evidence="6 7" key="1">
    <citation type="submission" date="2019-07" db="EMBL/GenBank/DDBJ databases">
        <title>Rapid identification of Enteric Bacteria from Whole Genome Sequences (WGS) using Average Nucleotide Identity (ANI).</title>
        <authorList>
            <person name="Lane C."/>
        </authorList>
    </citation>
    <scope>NUCLEOTIDE SEQUENCE [LARGE SCALE GENOMIC DNA]</scope>
    <source>
        <strain evidence="6 7">2016D-0250</strain>
    </source>
</reference>
<dbReference type="InterPro" id="IPR036909">
    <property type="entry name" value="Cyt_c-like_dom_sf"/>
</dbReference>
<evidence type="ECO:0000313" key="6">
    <source>
        <dbReference type="EMBL" id="TXE78910.1"/>
    </source>
</evidence>
<evidence type="ECO:0000259" key="5">
    <source>
        <dbReference type="PROSITE" id="PS51007"/>
    </source>
</evidence>
<evidence type="ECO:0000256" key="4">
    <source>
        <dbReference type="PROSITE-ProRule" id="PRU00433"/>
    </source>
</evidence>
<dbReference type="InterPro" id="IPR009056">
    <property type="entry name" value="Cyt_c-like_dom"/>
</dbReference>
<evidence type="ECO:0000256" key="2">
    <source>
        <dbReference type="ARBA" id="ARBA00022723"/>
    </source>
</evidence>
<dbReference type="RefSeq" id="WP_147576009.1">
    <property type="nucleotide sequence ID" value="NZ_VOWB01000080.1"/>
</dbReference>
<evidence type="ECO:0000256" key="3">
    <source>
        <dbReference type="ARBA" id="ARBA00023004"/>
    </source>
</evidence>
<sequence length="113" mass="13275">MKIIFFLLFLFYGIWAADFISPKEYQESLYQNPRGISCAKCHGDGNKQILGYYTKNGEKIPFVVPNIKNIDYTRFKNILNQPQESKSIMPTYSLTEQEIKSLYNYLKTTKKEK</sequence>
<evidence type="ECO:0000313" key="7">
    <source>
        <dbReference type="Proteomes" id="UP000321310"/>
    </source>
</evidence>
<organism evidence="6 7">
    <name type="scientific">Campylobacter peloridis</name>
    <dbReference type="NCBI Taxonomy" id="488546"/>
    <lineage>
        <taxon>Bacteria</taxon>
        <taxon>Pseudomonadati</taxon>
        <taxon>Campylobacterota</taxon>
        <taxon>Epsilonproteobacteria</taxon>
        <taxon>Campylobacterales</taxon>
        <taxon>Campylobacteraceae</taxon>
        <taxon>Campylobacter</taxon>
    </lineage>
</organism>
<dbReference type="GO" id="GO:0046872">
    <property type="term" value="F:metal ion binding"/>
    <property type="evidence" value="ECO:0007669"/>
    <property type="project" value="UniProtKB-KW"/>
</dbReference>
<dbReference type="PROSITE" id="PS51007">
    <property type="entry name" value="CYTC"/>
    <property type="match status" value="1"/>
</dbReference>
<keyword evidence="3 4" id="KW-0408">Iron</keyword>
<protein>
    <submittedName>
        <fullName evidence="6">C-type cytochrome</fullName>
    </submittedName>
</protein>
<keyword evidence="2 4" id="KW-0479">Metal-binding</keyword>
<feature type="domain" description="Cytochrome c" evidence="5">
    <location>
        <begin position="21"/>
        <end position="110"/>
    </location>
</feature>
<accession>A0A5C7DTV4</accession>
<proteinExistence type="predicted"/>
<dbReference type="Pfam" id="PF00034">
    <property type="entry name" value="Cytochrom_C"/>
    <property type="match status" value="1"/>
</dbReference>
<dbReference type="AlphaFoldDB" id="A0A5C7DTV4"/>
<dbReference type="GO" id="GO:0009055">
    <property type="term" value="F:electron transfer activity"/>
    <property type="evidence" value="ECO:0007669"/>
    <property type="project" value="InterPro"/>
</dbReference>
<evidence type="ECO:0000256" key="1">
    <source>
        <dbReference type="ARBA" id="ARBA00022617"/>
    </source>
</evidence>
<dbReference type="EMBL" id="VOWB01000080">
    <property type="protein sequence ID" value="TXE78910.1"/>
    <property type="molecule type" value="Genomic_DNA"/>
</dbReference>
<gene>
    <name evidence="6" type="ORF">FPD46_07685</name>
</gene>
<dbReference type="SUPFAM" id="SSF46626">
    <property type="entry name" value="Cytochrome c"/>
    <property type="match status" value="1"/>
</dbReference>
<comment type="caution">
    <text evidence="6">The sequence shown here is derived from an EMBL/GenBank/DDBJ whole genome shotgun (WGS) entry which is preliminary data.</text>
</comment>